<proteinExistence type="predicted"/>
<dbReference type="PANTHER" id="PTHR33782:SF5">
    <property type="entry name" value="MEDIATOR OF RNA POLYMERASE II TRANSCRIPTION SUBUNIT"/>
    <property type="match status" value="1"/>
</dbReference>
<evidence type="ECO:0000313" key="2">
    <source>
        <dbReference type="EMBL" id="CAK9208983.1"/>
    </source>
</evidence>
<evidence type="ECO:0000256" key="1">
    <source>
        <dbReference type="SAM" id="Phobius"/>
    </source>
</evidence>
<keyword evidence="1" id="KW-0812">Transmembrane</keyword>
<dbReference type="PANTHER" id="PTHR33782">
    <property type="entry name" value="OS01G0121600 PROTEIN"/>
    <property type="match status" value="1"/>
</dbReference>
<gene>
    <name evidence="2" type="ORF">CSSPTR1EN2_LOCUS9456</name>
</gene>
<keyword evidence="1" id="KW-1133">Transmembrane helix</keyword>
<keyword evidence="3" id="KW-1185">Reference proteome</keyword>
<dbReference type="EMBL" id="OZ019909">
    <property type="protein sequence ID" value="CAK9208983.1"/>
    <property type="molecule type" value="Genomic_DNA"/>
</dbReference>
<accession>A0ABP0TZG0</accession>
<organism evidence="2 3">
    <name type="scientific">Sphagnum troendelagicum</name>
    <dbReference type="NCBI Taxonomy" id="128251"/>
    <lineage>
        <taxon>Eukaryota</taxon>
        <taxon>Viridiplantae</taxon>
        <taxon>Streptophyta</taxon>
        <taxon>Embryophyta</taxon>
        <taxon>Bryophyta</taxon>
        <taxon>Sphagnophytina</taxon>
        <taxon>Sphagnopsida</taxon>
        <taxon>Sphagnales</taxon>
        <taxon>Sphagnaceae</taxon>
        <taxon>Sphagnum</taxon>
    </lineage>
</organism>
<name>A0ABP0TZG0_9BRYO</name>
<reference evidence="2" key="1">
    <citation type="submission" date="2024-02" db="EMBL/GenBank/DDBJ databases">
        <authorList>
            <consortium name="ELIXIR-Norway"/>
            <consortium name="Elixir Norway"/>
        </authorList>
    </citation>
    <scope>NUCLEOTIDE SEQUENCE</scope>
</reference>
<feature type="transmembrane region" description="Helical" evidence="1">
    <location>
        <begin position="126"/>
        <end position="146"/>
    </location>
</feature>
<protein>
    <submittedName>
        <fullName evidence="2">Uncharacterized protein</fullName>
    </submittedName>
</protein>
<dbReference type="Proteomes" id="UP001497512">
    <property type="component" value="Chromosome 17"/>
</dbReference>
<keyword evidence="1" id="KW-0472">Membrane</keyword>
<sequence>MAVRAVIVPSYPMLVLPSLPLQSAKVRQRAVRLPRASVHHSRKQWSGVVRASGMAESESAGGSGMVDDNMMILRKRIQSLRAQEKFYDMPAEWMEWERNAYASYRADICLILSTIQSQLLTMRPGIALSIVSISLAILPIASLLFLTALGTQIWTLNCAMLDLIPTSH</sequence>
<evidence type="ECO:0000313" key="3">
    <source>
        <dbReference type="Proteomes" id="UP001497512"/>
    </source>
</evidence>